<evidence type="ECO:0000256" key="7">
    <source>
        <dbReference type="ARBA" id="ARBA00023077"/>
    </source>
</evidence>
<evidence type="ECO:0000256" key="10">
    <source>
        <dbReference type="RuleBase" id="RU003357"/>
    </source>
</evidence>
<dbReference type="PANTHER" id="PTHR30069">
    <property type="entry name" value="TONB-DEPENDENT OUTER MEMBRANE RECEPTOR"/>
    <property type="match status" value="1"/>
</dbReference>
<evidence type="ECO:0000259" key="11">
    <source>
        <dbReference type="Pfam" id="PF00593"/>
    </source>
</evidence>
<evidence type="ECO:0000256" key="1">
    <source>
        <dbReference type="ARBA" id="ARBA00004571"/>
    </source>
</evidence>
<keyword evidence="2" id="KW-0813">Transport</keyword>
<evidence type="ECO:0000313" key="13">
    <source>
        <dbReference type="EMBL" id="MBY8821223.1"/>
    </source>
</evidence>
<keyword evidence="9" id="KW-0998">Cell outer membrane</keyword>
<evidence type="ECO:0000259" key="12">
    <source>
        <dbReference type="Pfam" id="PF07715"/>
    </source>
</evidence>
<dbReference type="InterPro" id="IPR036942">
    <property type="entry name" value="Beta-barrel_TonB_sf"/>
</dbReference>
<keyword evidence="8 10" id="KW-0472">Membrane</keyword>
<keyword evidence="6" id="KW-0406">Ion transport</keyword>
<keyword evidence="13" id="KW-0675">Receptor</keyword>
<evidence type="ECO:0000256" key="8">
    <source>
        <dbReference type="ARBA" id="ARBA00023136"/>
    </source>
</evidence>
<evidence type="ECO:0000256" key="2">
    <source>
        <dbReference type="ARBA" id="ARBA00022448"/>
    </source>
</evidence>
<dbReference type="SUPFAM" id="SSF56935">
    <property type="entry name" value="Porins"/>
    <property type="match status" value="1"/>
</dbReference>
<evidence type="ECO:0000256" key="6">
    <source>
        <dbReference type="ARBA" id="ARBA00023065"/>
    </source>
</evidence>
<dbReference type="InterPro" id="IPR012910">
    <property type="entry name" value="Plug_dom"/>
</dbReference>
<dbReference type="Gene3D" id="2.40.170.20">
    <property type="entry name" value="TonB-dependent receptor, beta-barrel domain"/>
    <property type="match status" value="1"/>
</dbReference>
<keyword evidence="4" id="KW-0812">Transmembrane</keyword>
<keyword evidence="7 10" id="KW-0798">TonB box</keyword>
<feature type="domain" description="TonB-dependent receptor-like beta-barrel" evidence="11">
    <location>
        <begin position="225"/>
        <end position="539"/>
    </location>
</feature>
<dbReference type="EMBL" id="JAINVV010000001">
    <property type="protein sequence ID" value="MBY8821223.1"/>
    <property type="molecule type" value="Genomic_DNA"/>
</dbReference>
<comment type="caution">
    <text evidence="13">The sequence shown here is derived from an EMBL/GenBank/DDBJ whole genome shotgun (WGS) entry which is preliminary data.</text>
</comment>
<dbReference type="Proteomes" id="UP000706039">
    <property type="component" value="Unassembled WGS sequence"/>
</dbReference>
<keyword evidence="5" id="KW-0732">Signal</keyword>
<evidence type="ECO:0000256" key="5">
    <source>
        <dbReference type="ARBA" id="ARBA00022729"/>
    </source>
</evidence>
<keyword evidence="3" id="KW-1134">Transmembrane beta strand</keyword>
<comment type="subcellular location">
    <subcellularLocation>
        <location evidence="1">Cell outer membrane</location>
        <topology evidence="1">Multi-pass membrane protein</topology>
    </subcellularLocation>
</comment>
<evidence type="ECO:0000256" key="9">
    <source>
        <dbReference type="ARBA" id="ARBA00023237"/>
    </source>
</evidence>
<dbReference type="Pfam" id="PF07715">
    <property type="entry name" value="Plug"/>
    <property type="match status" value="1"/>
</dbReference>
<dbReference type="Gene3D" id="2.170.130.10">
    <property type="entry name" value="TonB-dependent receptor, plug domain"/>
    <property type="match status" value="1"/>
</dbReference>
<sequence length="688" mass="76460">MRGGLAAGLICSFGALGEVPLRAQEDPESQAPVPLARGGSSVISYPPEFFAEYQPTMALEMITRIPGFTYDRGDTSIRGLAGTGGNILIDGQRPSTKAQNLDDILRRIPVAGVERIELIRGGAPGIDMRGQTMVANIIRRAGATTSLAAEFMTKFYTNALPARIARVEGSRKGRRLSLEGVLHWREDRDQTISGIGRISRRDGNGRLNDWGRFEADWDRFIVGGNGAAEYREGPNFIRFSLNGERDRQDRRDMTELTNAGGSEFRETVAADVATDRGVASIEYEREVSSRLTLRALALESRERDRVLTRSTGTGPEQISRERSLAGESILRASGTFVPLPTLTIDGRIERTFNSLDAESSLTRGGVSVPLPSATVHVEERRIDAEGAARWQIWSRLTAEAAIGYERSTIGVDGDARQSRSLQFLKPRLNLTIEPAMGWEVRLRTERIVSQLDFDDFATTAGLDTGTVNAGNPDLTPEQAWLFEATVERRFWDRGAITLTASHSDLSDVIDLIPIEDRFDAPGNIGNGTRQEAKLAVSLPLDRLGATGTLIRLNANWRRSRVADPVTGERRRISLQRPFQGDITIIKDLPRLRSVITADFYTGFSETSYRINEIRTVAANSDPLAKIYWDWTVKPGLSLRFMFENIGFRSRSRKRELYDGPRSSGRLVSVERRNAVMDPFFLVRLRKTL</sequence>
<dbReference type="Pfam" id="PF00593">
    <property type="entry name" value="TonB_dep_Rec_b-barrel"/>
    <property type="match status" value="1"/>
</dbReference>
<dbReference type="RefSeq" id="WP_222988300.1">
    <property type="nucleotide sequence ID" value="NZ_JAINVV010000001.1"/>
</dbReference>
<proteinExistence type="inferred from homology"/>
<dbReference type="InterPro" id="IPR039426">
    <property type="entry name" value="TonB-dep_rcpt-like"/>
</dbReference>
<comment type="similarity">
    <text evidence="10">Belongs to the TonB-dependent receptor family.</text>
</comment>
<protein>
    <submittedName>
        <fullName evidence="13">TonB-dependent receptor</fullName>
    </submittedName>
</protein>
<evidence type="ECO:0000313" key="14">
    <source>
        <dbReference type="Proteomes" id="UP000706039"/>
    </source>
</evidence>
<feature type="domain" description="TonB-dependent receptor plug" evidence="12">
    <location>
        <begin position="40"/>
        <end position="124"/>
    </location>
</feature>
<evidence type="ECO:0000256" key="3">
    <source>
        <dbReference type="ARBA" id="ARBA00022452"/>
    </source>
</evidence>
<organism evidence="13 14">
    <name type="scientific">Sphingomonas colocasiae</name>
    <dbReference type="NCBI Taxonomy" id="1848973"/>
    <lineage>
        <taxon>Bacteria</taxon>
        <taxon>Pseudomonadati</taxon>
        <taxon>Pseudomonadota</taxon>
        <taxon>Alphaproteobacteria</taxon>
        <taxon>Sphingomonadales</taxon>
        <taxon>Sphingomonadaceae</taxon>
        <taxon>Sphingomonas</taxon>
    </lineage>
</organism>
<keyword evidence="14" id="KW-1185">Reference proteome</keyword>
<reference evidence="13 14" key="1">
    <citation type="submission" date="2021-08" db="EMBL/GenBank/DDBJ databases">
        <authorList>
            <person name="Tuo L."/>
        </authorList>
    </citation>
    <scope>NUCLEOTIDE SEQUENCE [LARGE SCALE GENOMIC DNA]</scope>
    <source>
        <strain evidence="13 14">JCM 31229</strain>
    </source>
</reference>
<dbReference type="InterPro" id="IPR037066">
    <property type="entry name" value="Plug_dom_sf"/>
</dbReference>
<dbReference type="InterPro" id="IPR000531">
    <property type="entry name" value="Beta-barrel_TonB"/>
</dbReference>
<dbReference type="PANTHER" id="PTHR30069:SF53">
    <property type="entry name" value="COLICIN I RECEPTOR-RELATED"/>
    <property type="match status" value="1"/>
</dbReference>
<evidence type="ECO:0000256" key="4">
    <source>
        <dbReference type="ARBA" id="ARBA00022692"/>
    </source>
</evidence>
<accession>A0ABS7PIZ3</accession>
<name>A0ABS7PIZ3_9SPHN</name>
<gene>
    <name evidence="13" type="ORF">K7G82_02905</name>
</gene>